<dbReference type="RefSeq" id="WP_039579016.1">
    <property type="nucleotide sequence ID" value="NZ_CP009122.1"/>
</dbReference>
<dbReference type="Proteomes" id="UP000030907">
    <property type="component" value="Chromosome"/>
</dbReference>
<dbReference type="InterPro" id="IPR007948">
    <property type="entry name" value="DUF736"/>
</dbReference>
<dbReference type="OrthoDB" id="9811595at2"/>
<sequence>MIIGSFQTAGDGYAGQIRTLLLDAMIAIVPAKPNDAENAPAWRVLLVEADTGVEIGAGWERRSERAGSYIALQIDDPALAVPLRANLLRSTQNEDEYHLLWTRPVPREQA</sequence>
<accession>A0A0A7PNB5</accession>
<dbReference type="EMBL" id="CP009122">
    <property type="protein sequence ID" value="AJA11499.1"/>
    <property type="molecule type" value="Genomic_DNA"/>
</dbReference>
<name>A0A0A7PNB5_9SPHN</name>
<proteinExistence type="predicted"/>
<gene>
    <name evidence="1" type="ORF">SKP52_23285</name>
</gene>
<protein>
    <recommendedName>
        <fullName evidence="3">DUF736 domain-containing protein</fullName>
    </recommendedName>
</protein>
<keyword evidence="2" id="KW-1185">Reference proteome</keyword>
<dbReference type="STRING" id="1515612.SKP52_23285"/>
<evidence type="ECO:0000313" key="2">
    <source>
        <dbReference type="Proteomes" id="UP000030907"/>
    </source>
</evidence>
<evidence type="ECO:0008006" key="3">
    <source>
        <dbReference type="Google" id="ProtNLM"/>
    </source>
</evidence>
<dbReference type="HOGENOM" id="CLU_109334_1_0_5"/>
<organism evidence="1 2">
    <name type="scientific">Sphingopyxis fribergensis</name>
    <dbReference type="NCBI Taxonomy" id="1515612"/>
    <lineage>
        <taxon>Bacteria</taxon>
        <taxon>Pseudomonadati</taxon>
        <taxon>Pseudomonadota</taxon>
        <taxon>Alphaproteobacteria</taxon>
        <taxon>Sphingomonadales</taxon>
        <taxon>Sphingomonadaceae</taxon>
        <taxon>Sphingopyxis</taxon>
    </lineage>
</organism>
<dbReference type="Pfam" id="PF05284">
    <property type="entry name" value="DUF736"/>
    <property type="match status" value="1"/>
</dbReference>
<reference evidence="1 2" key="1">
    <citation type="journal article" date="2015" name="Int. J. Syst. Evol. Microbiol.">
        <title>Description of Sphingopyxis fribergensis sp. nov. - a soil bacterium with the ability to degrade styrene and phenylacetic acid.</title>
        <authorList>
            <person name="Oelschlagel M."/>
            <person name="Ruckert C."/>
            <person name="Kalinowski J."/>
            <person name="Schmidt G."/>
            <person name="Schlomann M."/>
            <person name="Tischler D."/>
        </authorList>
    </citation>
    <scope>NUCLEOTIDE SEQUENCE [LARGE SCALE GENOMIC DNA]</scope>
    <source>
        <strain evidence="1 2">Kp5.2</strain>
    </source>
</reference>
<dbReference type="KEGG" id="sphk:SKP52_23285"/>
<dbReference type="AlphaFoldDB" id="A0A0A7PNB5"/>
<evidence type="ECO:0000313" key="1">
    <source>
        <dbReference type="EMBL" id="AJA11499.1"/>
    </source>
</evidence>